<dbReference type="GO" id="GO:0016020">
    <property type="term" value="C:membrane"/>
    <property type="evidence" value="ECO:0007669"/>
    <property type="project" value="UniProtKB-SubCell"/>
</dbReference>
<dbReference type="GO" id="GO:0006820">
    <property type="term" value="P:monoatomic anion transport"/>
    <property type="evidence" value="ECO:0007669"/>
    <property type="project" value="TreeGrafter"/>
</dbReference>
<evidence type="ECO:0000256" key="8">
    <source>
        <dbReference type="SAM" id="Phobius"/>
    </source>
</evidence>
<organism evidence="10 11">
    <name type="scientific">Megalurothrips usitatus</name>
    <name type="common">bean blossom thrips</name>
    <dbReference type="NCBI Taxonomy" id="439358"/>
    <lineage>
        <taxon>Eukaryota</taxon>
        <taxon>Metazoa</taxon>
        <taxon>Ecdysozoa</taxon>
        <taxon>Arthropoda</taxon>
        <taxon>Hexapoda</taxon>
        <taxon>Insecta</taxon>
        <taxon>Pterygota</taxon>
        <taxon>Neoptera</taxon>
        <taxon>Paraneoptera</taxon>
        <taxon>Thysanoptera</taxon>
        <taxon>Terebrantia</taxon>
        <taxon>Thripoidea</taxon>
        <taxon>Thripidae</taxon>
        <taxon>Megalurothrips</taxon>
    </lineage>
</organism>
<feature type="domain" description="Major facilitator superfamily (MFS) profile" evidence="9">
    <location>
        <begin position="27"/>
        <end position="478"/>
    </location>
</feature>
<evidence type="ECO:0000313" key="11">
    <source>
        <dbReference type="Proteomes" id="UP001075354"/>
    </source>
</evidence>
<dbReference type="Gene3D" id="1.20.1250.20">
    <property type="entry name" value="MFS general substrate transporter like domains"/>
    <property type="match status" value="2"/>
</dbReference>
<feature type="transmembrane region" description="Helical" evidence="8">
    <location>
        <begin position="421"/>
        <end position="442"/>
    </location>
</feature>
<feature type="transmembrane region" description="Helical" evidence="8">
    <location>
        <begin position="388"/>
        <end position="409"/>
    </location>
</feature>
<dbReference type="InterPro" id="IPR050382">
    <property type="entry name" value="MFS_Na/Anion_cotransporter"/>
</dbReference>
<dbReference type="InterPro" id="IPR036259">
    <property type="entry name" value="MFS_trans_sf"/>
</dbReference>
<feature type="transmembrane region" description="Helical" evidence="8">
    <location>
        <begin position="324"/>
        <end position="343"/>
    </location>
</feature>
<accession>A0AAV7XJN8</accession>
<sequence length="501" mass="53350">MAAAAGIGIAPPRRRLGVRHIQASLLALMSFVVYTLRANMSVAVVAMIKAKTNSTDGAVDGNVTADIPVSEFVEGEVGAGGAMYTTSSPQLFAWDEWVRGALLSSFFWGYLVSQIPGGVLSHRLGGSRLLTAAILSTSIVTLLLPLCAQLGGWKAVFANRVLQGLTQGPIYPSCYTLLGLWVPPLERELFATFILASQLLGPMLASPACGMIAARWGWPSIFYAFGSAGVAMGLLMWALGADRPRDHKRISAEEVAYIEAALSAEHSAAPKKSPHIPWASMCSSPAVWALWVNLAVQAACFYTLLTGIPTFLAGVLSFSLEENGLLSALPYLTGFISSFLFTWASNAVRDRKLLSTTNNRKLFNGLASIPISVCVVATAYVSSKAMSVALICLSMGFFGSSFVSTQANFLDLAPLHTGPLYSVGNMMAATLGMLGPQIVGFIVTDTKDVSQWRIVFWGEAALLCTAFLLFSTLASGEVQPWNDPDFGSERNGEGSSGRAEF</sequence>
<proteinExistence type="predicted"/>
<dbReference type="InterPro" id="IPR020846">
    <property type="entry name" value="MFS_dom"/>
</dbReference>
<keyword evidence="5 8" id="KW-1133">Transmembrane helix</keyword>
<dbReference type="EMBL" id="JAPTSV010000008">
    <property type="protein sequence ID" value="KAJ1524973.1"/>
    <property type="molecule type" value="Genomic_DNA"/>
</dbReference>
<evidence type="ECO:0000259" key="9">
    <source>
        <dbReference type="PROSITE" id="PS50850"/>
    </source>
</evidence>
<evidence type="ECO:0000256" key="6">
    <source>
        <dbReference type="ARBA" id="ARBA00023136"/>
    </source>
</evidence>
<protein>
    <recommendedName>
        <fullName evidence="9">Major facilitator superfamily (MFS) profile domain-containing protein</fullName>
    </recommendedName>
</protein>
<gene>
    <name evidence="10" type="ORF">ONE63_009825</name>
</gene>
<evidence type="ECO:0000256" key="7">
    <source>
        <dbReference type="SAM" id="MobiDB-lite"/>
    </source>
</evidence>
<dbReference type="AlphaFoldDB" id="A0AAV7XJN8"/>
<keyword evidence="3 8" id="KW-0812">Transmembrane</keyword>
<keyword evidence="6 8" id="KW-0472">Membrane</keyword>
<keyword evidence="2" id="KW-0813">Transport</keyword>
<feature type="transmembrane region" description="Helical" evidence="8">
    <location>
        <begin position="189"/>
        <end position="214"/>
    </location>
</feature>
<feature type="region of interest" description="Disordered" evidence="7">
    <location>
        <begin position="482"/>
        <end position="501"/>
    </location>
</feature>
<feature type="transmembrane region" description="Helical" evidence="8">
    <location>
        <begin position="363"/>
        <end position="381"/>
    </location>
</feature>
<dbReference type="FunFam" id="1.20.1250.20:FF:000003">
    <property type="entry name" value="Solute carrier family 17 member 3"/>
    <property type="match status" value="1"/>
</dbReference>
<feature type="transmembrane region" description="Helical" evidence="8">
    <location>
        <begin position="129"/>
        <end position="151"/>
    </location>
</feature>
<dbReference type="PANTHER" id="PTHR11662">
    <property type="entry name" value="SOLUTE CARRIER FAMILY 17"/>
    <property type="match status" value="1"/>
</dbReference>
<dbReference type="PROSITE" id="PS50850">
    <property type="entry name" value="MFS"/>
    <property type="match status" value="1"/>
</dbReference>
<comment type="subcellular location">
    <subcellularLocation>
        <location evidence="1">Membrane</location>
        <topology evidence="1">Multi-pass membrane protein</topology>
    </subcellularLocation>
</comment>
<dbReference type="GO" id="GO:0015293">
    <property type="term" value="F:symporter activity"/>
    <property type="evidence" value="ECO:0007669"/>
    <property type="project" value="UniProtKB-KW"/>
</dbReference>
<feature type="transmembrane region" description="Helical" evidence="8">
    <location>
        <begin position="97"/>
        <end position="117"/>
    </location>
</feature>
<evidence type="ECO:0000256" key="2">
    <source>
        <dbReference type="ARBA" id="ARBA00022448"/>
    </source>
</evidence>
<feature type="transmembrane region" description="Helical" evidence="8">
    <location>
        <begin position="221"/>
        <end position="239"/>
    </location>
</feature>
<dbReference type="SUPFAM" id="SSF103473">
    <property type="entry name" value="MFS general substrate transporter"/>
    <property type="match status" value="1"/>
</dbReference>
<evidence type="ECO:0000256" key="4">
    <source>
        <dbReference type="ARBA" id="ARBA00022847"/>
    </source>
</evidence>
<feature type="transmembrane region" description="Helical" evidence="8">
    <location>
        <begin position="454"/>
        <end position="474"/>
    </location>
</feature>
<dbReference type="PANTHER" id="PTHR11662:SF280">
    <property type="entry name" value="FI21844P1-RELATED"/>
    <property type="match status" value="1"/>
</dbReference>
<comment type="caution">
    <text evidence="10">The sequence shown here is derived from an EMBL/GenBank/DDBJ whole genome shotgun (WGS) entry which is preliminary data.</text>
</comment>
<name>A0AAV7XJN8_9NEOP</name>
<evidence type="ECO:0000313" key="10">
    <source>
        <dbReference type="EMBL" id="KAJ1524973.1"/>
    </source>
</evidence>
<dbReference type="FunFam" id="1.20.1250.20:FF:000423">
    <property type="entry name" value="Putative inorganic phosphate cotransporter-like Protein"/>
    <property type="match status" value="1"/>
</dbReference>
<feature type="transmembrane region" description="Helical" evidence="8">
    <location>
        <begin position="23"/>
        <end position="48"/>
    </location>
</feature>
<reference evidence="10" key="1">
    <citation type="submission" date="2022-12" db="EMBL/GenBank/DDBJ databases">
        <title>Chromosome-level genome assembly of the bean flower thrips Megalurothrips usitatus.</title>
        <authorList>
            <person name="Ma L."/>
            <person name="Liu Q."/>
            <person name="Li H."/>
            <person name="Cai W."/>
        </authorList>
    </citation>
    <scope>NUCLEOTIDE SEQUENCE</scope>
    <source>
        <strain evidence="10">Cailab_2022a</strain>
    </source>
</reference>
<keyword evidence="4" id="KW-0769">Symport</keyword>
<dbReference type="InterPro" id="IPR011701">
    <property type="entry name" value="MFS"/>
</dbReference>
<dbReference type="Proteomes" id="UP001075354">
    <property type="component" value="Chromosome 8"/>
</dbReference>
<evidence type="ECO:0000256" key="1">
    <source>
        <dbReference type="ARBA" id="ARBA00004141"/>
    </source>
</evidence>
<dbReference type="Pfam" id="PF07690">
    <property type="entry name" value="MFS_1"/>
    <property type="match status" value="1"/>
</dbReference>
<evidence type="ECO:0000256" key="3">
    <source>
        <dbReference type="ARBA" id="ARBA00022692"/>
    </source>
</evidence>
<evidence type="ECO:0000256" key="5">
    <source>
        <dbReference type="ARBA" id="ARBA00022989"/>
    </source>
</evidence>
<feature type="transmembrane region" description="Helical" evidence="8">
    <location>
        <begin position="288"/>
        <end position="312"/>
    </location>
</feature>
<keyword evidence="11" id="KW-1185">Reference proteome</keyword>